<feature type="binding site" evidence="8 10">
    <location>
        <position position="74"/>
    </location>
    <ligand>
        <name>substrate</name>
    </ligand>
</feature>
<dbReference type="Pfam" id="PF01220">
    <property type="entry name" value="DHquinase_II"/>
    <property type="match status" value="1"/>
</dbReference>
<dbReference type="RefSeq" id="WP_072889028.1">
    <property type="nucleotide sequence ID" value="NZ_FRAE01000035.1"/>
</dbReference>
<dbReference type="InterPro" id="IPR036441">
    <property type="entry name" value="DHquinase_II_sf"/>
</dbReference>
<dbReference type="HAMAP" id="MF_00169">
    <property type="entry name" value="AroQ"/>
    <property type="match status" value="1"/>
</dbReference>
<organism evidence="12 13">
    <name type="scientific">Tepidibacter formicigenes DSM 15518</name>
    <dbReference type="NCBI Taxonomy" id="1123349"/>
    <lineage>
        <taxon>Bacteria</taxon>
        <taxon>Bacillati</taxon>
        <taxon>Bacillota</taxon>
        <taxon>Clostridia</taxon>
        <taxon>Peptostreptococcales</taxon>
        <taxon>Peptostreptococcaceae</taxon>
        <taxon>Tepidibacter</taxon>
    </lineage>
</organism>
<feature type="active site" description="Proton donor" evidence="8 9">
    <location>
        <position position="100"/>
    </location>
</feature>
<comment type="function">
    <text evidence="8">Catalyzes a trans-dehydration via an enolate intermediate.</text>
</comment>
<dbReference type="InterPro" id="IPR001874">
    <property type="entry name" value="DHquinase_II"/>
</dbReference>
<dbReference type="NCBIfam" id="NF003807">
    <property type="entry name" value="PRK05395.1-4"/>
    <property type="match status" value="1"/>
</dbReference>
<name>A0A1M6PWN6_9FIRM</name>
<dbReference type="AlphaFoldDB" id="A0A1M6PWN6"/>
<feature type="active site" description="Proton acceptor" evidence="8 9">
    <location>
        <position position="23"/>
    </location>
</feature>
<dbReference type="GO" id="GO:0009423">
    <property type="term" value="P:chorismate biosynthetic process"/>
    <property type="evidence" value="ECO:0007669"/>
    <property type="project" value="UniProtKB-UniRule"/>
</dbReference>
<evidence type="ECO:0000256" key="5">
    <source>
        <dbReference type="ARBA" id="ARBA00012060"/>
    </source>
</evidence>
<dbReference type="STRING" id="1123349.SAMN02744037_01681"/>
<evidence type="ECO:0000256" key="1">
    <source>
        <dbReference type="ARBA" id="ARBA00001864"/>
    </source>
</evidence>
<dbReference type="PIRSF" id="PIRSF001399">
    <property type="entry name" value="DHquinase_II"/>
    <property type="match status" value="1"/>
</dbReference>
<dbReference type="NCBIfam" id="NF003806">
    <property type="entry name" value="PRK05395.1-3"/>
    <property type="match status" value="1"/>
</dbReference>
<keyword evidence="13" id="KW-1185">Reference proteome</keyword>
<dbReference type="Proteomes" id="UP000242497">
    <property type="component" value="Unassembled WGS sequence"/>
</dbReference>
<dbReference type="OrthoDB" id="9790793at2"/>
<comment type="similarity">
    <text evidence="3 8">Belongs to the type-II 3-dehydroquinase family.</text>
</comment>
<dbReference type="NCBIfam" id="NF003805">
    <property type="entry name" value="PRK05395.1-2"/>
    <property type="match status" value="1"/>
</dbReference>
<feature type="binding site" evidence="8 10">
    <location>
        <position position="87"/>
    </location>
    <ligand>
        <name>substrate</name>
    </ligand>
</feature>
<evidence type="ECO:0000256" key="7">
    <source>
        <dbReference type="ARBA" id="ARBA00023239"/>
    </source>
</evidence>
<feature type="site" description="Transition state stabilizer" evidence="8 11">
    <location>
        <position position="18"/>
    </location>
</feature>
<evidence type="ECO:0000256" key="6">
    <source>
        <dbReference type="ARBA" id="ARBA00023141"/>
    </source>
</evidence>
<evidence type="ECO:0000256" key="2">
    <source>
        <dbReference type="ARBA" id="ARBA00004902"/>
    </source>
</evidence>
<dbReference type="UniPathway" id="UPA00053">
    <property type="reaction ID" value="UER00086"/>
</dbReference>
<dbReference type="SUPFAM" id="SSF52304">
    <property type="entry name" value="Type II 3-dehydroquinate dehydratase"/>
    <property type="match status" value="1"/>
</dbReference>
<dbReference type="CDD" id="cd00466">
    <property type="entry name" value="DHQase_II"/>
    <property type="match status" value="1"/>
</dbReference>
<feature type="binding site" evidence="8 10">
    <location>
        <begin position="101"/>
        <end position="102"/>
    </location>
    <ligand>
        <name>substrate</name>
    </ligand>
</feature>
<dbReference type="PANTHER" id="PTHR21272">
    <property type="entry name" value="CATABOLIC 3-DEHYDROQUINASE"/>
    <property type="match status" value="1"/>
</dbReference>
<dbReference type="GO" id="GO:0008652">
    <property type="term" value="P:amino acid biosynthetic process"/>
    <property type="evidence" value="ECO:0007669"/>
    <property type="project" value="UniProtKB-KW"/>
</dbReference>
<dbReference type="GO" id="GO:0019631">
    <property type="term" value="P:quinate catabolic process"/>
    <property type="evidence" value="ECO:0007669"/>
    <property type="project" value="TreeGrafter"/>
</dbReference>
<comment type="pathway">
    <text evidence="2 8">Metabolic intermediate biosynthesis; chorismate biosynthesis; chorismate from D-erythrose 4-phosphate and phosphoenolpyruvate: step 3/7.</text>
</comment>
<feature type="binding site" evidence="8 10">
    <location>
        <position position="80"/>
    </location>
    <ligand>
        <name>substrate</name>
    </ligand>
</feature>
<accession>A0A1M6PWN6</accession>
<dbReference type="GO" id="GO:0003855">
    <property type="term" value="F:3-dehydroquinate dehydratase activity"/>
    <property type="evidence" value="ECO:0007669"/>
    <property type="project" value="UniProtKB-UniRule"/>
</dbReference>
<evidence type="ECO:0000313" key="13">
    <source>
        <dbReference type="Proteomes" id="UP000242497"/>
    </source>
</evidence>
<evidence type="ECO:0000256" key="8">
    <source>
        <dbReference type="HAMAP-Rule" id="MF_00169"/>
    </source>
</evidence>
<evidence type="ECO:0000256" key="3">
    <source>
        <dbReference type="ARBA" id="ARBA00011037"/>
    </source>
</evidence>
<reference evidence="13" key="1">
    <citation type="submission" date="2016-11" db="EMBL/GenBank/DDBJ databases">
        <authorList>
            <person name="Varghese N."/>
            <person name="Submissions S."/>
        </authorList>
    </citation>
    <scope>NUCLEOTIDE SEQUENCE [LARGE SCALE GENOMIC DNA]</scope>
    <source>
        <strain evidence="13">DSM 15518</strain>
    </source>
</reference>
<dbReference type="InterPro" id="IPR018509">
    <property type="entry name" value="DHquinase_II_CS"/>
</dbReference>
<evidence type="ECO:0000256" key="11">
    <source>
        <dbReference type="PIRSR" id="PIRSR001399-3"/>
    </source>
</evidence>
<keyword evidence="7 8" id="KW-0456">Lyase</keyword>
<keyword evidence="8" id="KW-0028">Amino-acid biosynthesis</keyword>
<evidence type="ECO:0000256" key="9">
    <source>
        <dbReference type="PIRSR" id="PIRSR001399-1"/>
    </source>
</evidence>
<evidence type="ECO:0000256" key="4">
    <source>
        <dbReference type="ARBA" id="ARBA00011193"/>
    </source>
</evidence>
<dbReference type="EMBL" id="FRAE01000035">
    <property type="protein sequence ID" value="SHK12403.1"/>
    <property type="molecule type" value="Genomic_DNA"/>
</dbReference>
<sequence>MKKILILNGPNLNLLGFREKNVYGKSSIKDLENFILNECKKYDISVDFFQSNHEGEIIDKLHDCIGFYEGIIINPGAYTHYSFAIYDAIKAINIPTVEVHISNIHCREEFRQKSVTAGSCIGQISGFGFYSYILGIYSLLEYLKGEDK</sequence>
<protein>
    <recommendedName>
        <fullName evidence="5 8">3-dehydroquinate dehydratase</fullName>
        <shortName evidence="8">3-dehydroquinase</shortName>
        <ecNumber evidence="5 8">4.2.1.10</ecNumber>
    </recommendedName>
    <alternativeName>
        <fullName evidence="8">Type II DHQase</fullName>
    </alternativeName>
</protein>
<proteinExistence type="inferred from homology"/>
<gene>
    <name evidence="8" type="primary">aroQ</name>
    <name evidence="12" type="ORF">SAMN02744037_01681</name>
</gene>
<evidence type="ECO:0000313" key="12">
    <source>
        <dbReference type="EMBL" id="SHK12403.1"/>
    </source>
</evidence>
<keyword evidence="6 8" id="KW-0057">Aromatic amino acid biosynthesis</keyword>
<comment type="subunit">
    <text evidence="4 8">Homododecamer.</text>
</comment>
<dbReference type="Gene3D" id="3.40.50.9100">
    <property type="entry name" value="Dehydroquinase, class II"/>
    <property type="match status" value="1"/>
</dbReference>
<dbReference type="EC" id="4.2.1.10" evidence="5 8"/>
<dbReference type="GO" id="GO:0009073">
    <property type="term" value="P:aromatic amino acid family biosynthetic process"/>
    <property type="evidence" value="ECO:0007669"/>
    <property type="project" value="UniProtKB-KW"/>
</dbReference>
<evidence type="ECO:0000256" key="10">
    <source>
        <dbReference type="PIRSR" id="PIRSR001399-2"/>
    </source>
</evidence>
<feature type="binding site" evidence="8 10">
    <location>
        <position position="111"/>
    </location>
    <ligand>
        <name>substrate</name>
    </ligand>
</feature>
<comment type="catalytic activity">
    <reaction evidence="1 8">
        <text>3-dehydroquinate = 3-dehydroshikimate + H2O</text>
        <dbReference type="Rhea" id="RHEA:21096"/>
        <dbReference type="ChEBI" id="CHEBI:15377"/>
        <dbReference type="ChEBI" id="CHEBI:16630"/>
        <dbReference type="ChEBI" id="CHEBI:32364"/>
        <dbReference type="EC" id="4.2.1.10"/>
    </reaction>
</comment>
<dbReference type="PROSITE" id="PS01029">
    <property type="entry name" value="DEHYDROQUINASE_II"/>
    <property type="match status" value="1"/>
</dbReference>
<dbReference type="NCBIfam" id="TIGR01088">
    <property type="entry name" value="aroQ"/>
    <property type="match status" value="1"/>
</dbReference>
<dbReference type="PANTHER" id="PTHR21272:SF3">
    <property type="entry name" value="CATABOLIC 3-DEHYDROQUINASE"/>
    <property type="match status" value="1"/>
</dbReference>